<feature type="compositionally biased region" description="Low complexity" evidence="2">
    <location>
        <begin position="312"/>
        <end position="322"/>
    </location>
</feature>
<accession>A0AAW0YNE5</accession>
<dbReference type="EMBL" id="JBCAWK010000009">
    <property type="protein sequence ID" value="KAK8849634.1"/>
    <property type="molecule type" value="Genomic_DNA"/>
</dbReference>
<dbReference type="PANTHER" id="PTHR45615:SF63">
    <property type="entry name" value="CHROMOSOME UNDETERMINED SCAFFOLD_10, WHOLE GENOME SHOTGUN SEQUENCE"/>
    <property type="match status" value="1"/>
</dbReference>
<keyword evidence="1" id="KW-0175">Coiled coil</keyword>
<comment type="caution">
    <text evidence="3">The sequence shown here is derived from an EMBL/GenBank/DDBJ whole genome shotgun (WGS) entry which is preliminary data.</text>
</comment>
<dbReference type="Proteomes" id="UP001388673">
    <property type="component" value="Unassembled WGS sequence"/>
</dbReference>
<dbReference type="AlphaFoldDB" id="A0AAW0YNE5"/>
<feature type="compositionally biased region" description="Polar residues" evidence="2">
    <location>
        <begin position="11"/>
        <end position="26"/>
    </location>
</feature>
<name>A0AAW0YNE5_9TREE</name>
<feature type="coiled-coil region" evidence="1">
    <location>
        <begin position="616"/>
        <end position="650"/>
    </location>
</feature>
<organism evidence="3 4">
    <name type="scientific">Kwoniella newhampshirensis</name>
    <dbReference type="NCBI Taxonomy" id="1651941"/>
    <lineage>
        <taxon>Eukaryota</taxon>
        <taxon>Fungi</taxon>
        <taxon>Dikarya</taxon>
        <taxon>Basidiomycota</taxon>
        <taxon>Agaricomycotina</taxon>
        <taxon>Tremellomycetes</taxon>
        <taxon>Tremellales</taxon>
        <taxon>Cryptococcaceae</taxon>
        <taxon>Kwoniella</taxon>
    </lineage>
</organism>
<feature type="region of interest" description="Disordered" evidence="2">
    <location>
        <begin position="943"/>
        <end position="1029"/>
    </location>
</feature>
<evidence type="ECO:0000313" key="3">
    <source>
        <dbReference type="EMBL" id="KAK8849634.1"/>
    </source>
</evidence>
<dbReference type="GeneID" id="92182227"/>
<feature type="region of interest" description="Disordered" evidence="2">
    <location>
        <begin position="514"/>
        <end position="536"/>
    </location>
</feature>
<evidence type="ECO:0000256" key="2">
    <source>
        <dbReference type="SAM" id="MobiDB-lite"/>
    </source>
</evidence>
<keyword evidence="4" id="KW-1185">Reference proteome</keyword>
<feature type="compositionally biased region" description="Polar residues" evidence="2">
    <location>
        <begin position="953"/>
        <end position="962"/>
    </location>
</feature>
<evidence type="ECO:0000313" key="4">
    <source>
        <dbReference type="Proteomes" id="UP001388673"/>
    </source>
</evidence>
<feature type="compositionally biased region" description="Polar residues" evidence="2">
    <location>
        <begin position="87"/>
        <end position="117"/>
    </location>
</feature>
<feature type="compositionally biased region" description="Polar residues" evidence="2">
    <location>
        <begin position="977"/>
        <end position="987"/>
    </location>
</feature>
<dbReference type="KEGG" id="kne:92182227"/>
<reference evidence="3 4" key="1">
    <citation type="journal article" date="2024" name="bioRxiv">
        <title>Comparative genomics of Cryptococcus and Kwoniella reveals pathogenesis evolution and contrasting karyotype dynamics via intercentromeric recombination or chromosome fusion.</title>
        <authorList>
            <person name="Coelho M.A."/>
            <person name="David-Palma M."/>
            <person name="Shea T."/>
            <person name="Bowers K."/>
            <person name="McGinley-Smith S."/>
            <person name="Mohammad A.W."/>
            <person name="Gnirke A."/>
            <person name="Yurkov A.M."/>
            <person name="Nowrousian M."/>
            <person name="Sun S."/>
            <person name="Cuomo C.A."/>
            <person name="Heitman J."/>
        </authorList>
    </citation>
    <scope>NUCLEOTIDE SEQUENCE [LARGE SCALE GENOMIC DNA]</scope>
    <source>
        <strain evidence="3 4">CBS 13917</strain>
    </source>
</reference>
<feature type="coiled-coil region" evidence="1">
    <location>
        <begin position="807"/>
        <end position="943"/>
    </location>
</feature>
<dbReference type="RefSeq" id="XP_066801522.1">
    <property type="nucleotide sequence ID" value="XM_066948063.1"/>
</dbReference>
<feature type="compositionally biased region" description="Basic and acidic residues" evidence="2">
    <location>
        <begin position="54"/>
        <end position="69"/>
    </location>
</feature>
<dbReference type="PANTHER" id="PTHR45615">
    <property type="entry name" value="MYOSIN HEAVY CHAIN, NON-MUSCLE"/>
    <property type="match status" value="1"/>
</dbReference>
<evidence type="ECO:0000256" key="1">
    <source>
        <dbReference type="SAM" id="Coils"/>
    </source>
</evidence>
<gene>
    <name evidence="3" type="ORF">IAR55_004969</name>
</gene>
<dbReference type="Gene3D" id="1.10.287.1490">
    <property type="match status" value="1"/>
</dbReference>
<protein>
    <submittedName>
        <fullName evidence="3">Uncharacterized protein</fullName>
    </submittedName>
</protein>
<proteinExistence type="predicted"/>
<feature type="region of interest" description="Disordered" evidence="2">
    <location>
        <begin position="312"/>
        <end position="366"/>
    </location>
</feature>
<feature type="region of interest" description="Disordered" evidence="2">
    <location>
        <begin position="1"/>
        <end position="140"/>
    </location>
</feature>
<sequence length="1144" mass="126515">MPSWVTDNVLADQSGTGQAAGSSTCGGNEIRSWNGCAASALQLPSTDPTATGVVEERSASSTDKVESGRAHSPIVLSPSPGPDDIPDQSSTNQQNSVESATTPANAGISTMADNTHPLSKFASAQPPTGSSLTNLPASSHTATAAEQNLITISDTPVSMNAVAGRSSHNGVQRSIETRNGVASPLVDAQSSSIIPRLSSRQSDFEEFDLQIQGGQTFRNRMHVSVARYTHVFDPPNAAQIRISSKDLLLHLASNMSVEDVLRANRDVLYLRQLGEKTISDVIQDHASQARHIGQQTQSGRHPSTLSLVNGSLQQQPLSQPQAPAGPPLRRTTSTPRVGVSANLAAGPLPRNASIQSTRQPVTPHPAAQSNLITQPVLNVIGFNAPEGPAVARIRKRREEALRKVSAHLSEAWSTLTAADDQTYEEMNSLVALLTQHQSTQNNSAVIFQLQAQLANEKKKESDLQNNLNWAIEQSRTCEAKYKEANEKLQATSNYNVQKEQEIRTLRDILQRTKAESQKMTRATQADGLSQREERLSQEVRKLTVEKASLAAEKQKVLDENGINHRKGIEKLKKEQVKEIEVLKTTYEQLIHSIRNNHNGSVPADSASDNDAQALEVTKLRVNIRKNNQKMAELEEARKKEVEALKLELAEMGSAVAVRERMKELSKRHTATQKELVDEKSGRQKEVGVLTEKIIELEKVIQPLKTKIAELEQSAQQPASPPVPKDSSTRKALEHILQWGENIQRLVGREASILTQKGEFDQAEEFCNSLQLVLSEVQERKKAEEGQSGDGTIVEEMRNQFRNDEGGMKAKAEELANQKELLAEIKSQLETTKSALAAKESDMDELRTEMSLVADQTANKVIDTKAERDALKTQVDNKSQEIQRLKDENNDMKRRLDGFSQHLMTSTSERLADREELSTMEQQIEKLRDERNQWKERYKTAQTELKAAKRPVTSGGSQNTTADTRIKEEPAETASALELNQPSQSDPSRSPILKRKTAQVTPLFLPRDDDDIESQPLFQAGPSVPPMRKRRRIDSPEDIASPHVLTPTGSGTFAIDRPVKKEWIDKNLSVCIQTNRGETRCKLCFVQEKKTAVSSNKAPPRLEEIDPLPSSWTRSRIIDHVHEHQVTLRKLKDKRVKDGKEAPSP</sequence>
<feature type="compositionally biased region" description="Polar residues" evidence="2">
    <location>
        <begin position="125"/>
        <end position="140"/>
    </location>
</feature>